<reference evidence="3" key="1">
    <citation type="submission" date="2023-04" db="EMBL/GenBank/DDBJ databases">
        <title>Black Yeasts Isolated from many extreme environments.</title>
        <authorList>
            <person name="Coleine C."/>
            <person name="Stajich J.E."/>
            <person name="Selbmann L."/>
        </authorList>
    </citation>
    <scope>NUCLEOTIDE SEQUENCE</scope>
    <source>
        <strain evidence="3">CCFEE 5312</strain>
    </source>
</reference>
<feature type="signal peptide" evidence="2">
    <location>
        <begin position="1"/>
        <end position="19"/>
    </location>
</feature>
<feature type="transmembrane region" description="Helical" evidence="1">
    <location>
        <begin position="191"/>
        <end position="212"/>
    </location>
</feature>
<keyword evidence="4" id="KW-1185">Reference proteome</keyword>
<comment type="caution">
    <text evidence="3">The sequence shown here is derived from an EMBL/GenBank/DDBJ whole genome shotgun (WGS) entry which is preliminary data.</text>
</comment>
<accession>A0AAJ0LUM8</accession>
<feature type="chain" id="PRO_5042474122" evidence="2">
    <location>
        <begin position="20"/>
        <end position="226"/>
    </location>
</feature>
<evidence type="ECO:0000313" key="3">
    <source>
        <dbReference type="EMBL" id="KAK3056037.1"/>
    </source>
</evidence>
<keyword evidence="1" id="KW-1133">Transmembrane helix</keyword>
<dbReference type="AlphaFoldDB" id="A0AAJ0LUM8"/>
<dbReference type="PANTHER" id="PTHR28022:SF1">
    <property type="entry name" value="GPI MANNOSYLTRANSFERASE 2 SUBUNIT PGA1"/>
    <property type="match status" value="1"/>
</dbReference>
<evidence type="ECO:0000313" key="4">
    <source>
        <dbReference type="Proteomes" id="UP001271007"/>
    </source>
</evidence>
<keyword evidence="2" id="KW-0732">Signal</keyword>
<dbReference type="GO" id="GO:0031501">
    <property type="term" value="C:mannosyltransferase complex"/>
    <property type="evidence" value="ECO:0007669"/>
    <property type="project" value="TreeGrafter"/>
</dbReference>
<evidence type="ECO:0000256" key="2">
    <source>
        <dbReference type="SAM" id="SignalP"/>
    </source>
</evidence>
<dbReference type="GO" id="GO:0005789">
    <property type="term" value="C:endoplasmic reticulum membrane"/>
    <property type="evidence" value="ECO:0007669"/>
    <property type="project" value="TreeGrafter"/>
</dbReference>
<evidence type="ECO:0000256" key="1">
    <source>
        <dbReference type="SAM" id="Phobius"/>
    </source>
</evidence>
<proteinExistence type="predicted"/>
<protein>
    <submittedName>
        <fullName evidence="3">Uncharacterized protein</fullName>
    </submittedName>
</protein>
<gene>
    <name evidence="3" type="ORF">LTR09_003273</name>
</gene>
<dbReference type="GO" id="GO:0000030">
    <property type="term" value="F:mannosyltransferase activity"/>
    <property type="evidence" value="ECO:0007669"/>
    <property type="project" value="TreeGrafter"/>
</dbReference>
<name>A0AAJ0LUM8_9PEZI</name>
<dbReference type="PANTHER" id="PTHR28022">
    <property type="entry name" value="GPI MANNOSYLTRANSFERASE 2 SUBUNIT PGA1"/>
    <property type="match status" value="1"/>
</dbReference>
<dbReference type="GO" id="GO:0006506">
    <property type="term" value="P:GPI anchor biosynthetic process"/>
    <property type="evidence" value="ECO:0007669"/>
    <property type="project" value="TreeGrafter"/>
</dbReference>
<dbReference type="EMBL" id="JAWDJX010000007">
    <property type="protein sequence ID" value="KAK3056037.1"/>
    <property type="molecule type" value="Genomic_DNA"/>
</dbReference>
<sequence>MKLVRYLSLFAYLAIHVLANTEKTIFIAPPQRSISEQLAHLKLHALNPASSSLRAALPVAFPIAEANKQAQGVQSWYLLSNLNPGQRYEVRVCWAATQPTTFWIDTFDTTTLLDDKELLGQVNEFSQRQLQTVPPLGENHPSSVLLIRIISAADFYSTNASLMLNPPPVDVDIILDPFIGNIFPKSLVPTAAYIVILAIGSWLVSGAVWKYLSTGRFVEGNKAHAD</sequence>
<dbReference type="Proteomes" id="UP001271007">
    <property type="component" value="Unassembled WGS sequence"/>
</dbReference>
<dbReference type="InterPro" id="IPR019433">
    <property type="entry name" value="GPI_ManTrfase_II_coact_Pga1"/>
</dbReference>
<keyword evidence="1" id="KW-0812">Transmembrane</keyword>
<keyword evidence="1" id="KW-0472">Membrane</keyword>
<dbReference type="Pfam" id="PF10333">
    <property type="entry name" value="Pga1"/>
    <property type="match status" value="1"/>
</dbReference>
<organism evidence="3 4">
    <name type="scientific">Extremus antarcticus</name>
    <dbReference type="NCBI Taxonomy" id="702011"/>
    <lineage>
        <taxon>Eukaryota</taxon>
        <taxon>Fungi</taxon>
        <taxon>Dikarya</taxon>
        <taxon>Ascomycota</taxon>
        <taxon>Pezizomycotina</taxon>
        <taxon>Dothideomycetes</taxon>
        <taxon>Dothideomycetidae</taxon>
        <taxon>Mycosphaerellales</taxon>
        <taxon>Extremaceae</taxon>
        <taxon>Extremus</taxon>
    </lineage>
</organism>